<evidence type="ECO:0000256" key="5">
    <source>
        <dbReference type="ARBA" id="ARBA00022723"/>
    </source>
</evidence>
<feature type="compositionally biased region" description="Acidic residues" evidence="11">
    <location>
        <begin position="475"/>
        <end position="487"/>
    </location>
</feature>
<dbReference type="SUPFAM" id="SSF81606">
    <property type="entry name" value="PP2C-like"/>
    <property type="match status" value="1"/>
</dbReference>
<feature type="compositionally biased region" description="Acidic residues" evidence="11">
    <location>
        <begin position="558"/>
        <end position="579"/>
    </location>
</feature>
<feature type="compositionally biased region" description="Polar residues" evidence="11">
    <location>
        <begin position="596"/>
        <end position="613"/>
    </location>
</feature>
<evidence type="ECO:0000256" key="6">
    <source>
        <dbReference type="ARBA" id="ARBA00022801"/>
    </source>
</evidence>
<proteinExistence type="inferred from homology"/>
<comment type="cofactor">
    <cofactor evidence="1">
        <name>Mn(2+)</name>
        <dbReference type="ChEBI" id="CHEBI:29035"/>
    </cofactor>
</comment>
<evidence type="ECO:0000313" key="13">
    <source>
        <dbReference type="EMBL" id="OCB89899.1"/>
    </source>
</evidence>
<keyword evidence="8" id="KW-0464">Manganese</keyword>
<evidence type="ECO:0000256" key="8">
    <source>
        <dbReference type="ARBA" id="ARBA00023211"/>
    </source>
</evidence>
<protein>
    <recommendedName>
        <fullName evidence="4">protein-serine/threonine phosphatase</fullName>
        <ecNumber evidence="4">3.1.3.16</ecNumber>
    </recommendedName>
</protein>
<evidence type="ECO:0000256" key="2">
    <source>
        <dbReference type="ARBA" id="ARBA00001946"/>
    </source>
</evidence>
<feature type="domain" description="PPM-type phosphatase" evidence="12">
    <location>
        <begin position="97"/>
        <end position="352"/>
    </location>
</feature>
<dbReference type="Gene3D" id="3.60.40.10">
    <property type="entry name" value="PPM-type phosphatase domain"/>
    <property type="match status" value="1"/>
</dbReference>
<evidence type="ECO:0000256" key="9">
    <source>
        <dbReference type="ARBA" id="ARBA00048832"/>
    </source>
</evidence>
<evidence type="ECO:0000256" key="7">
    <source>
        <dbReference type="ARBA" id="ARBA00022912"/>
    </source>
</evidence>
<comment type="similarity">
    <text evidence="3 10">Belongs to the PP2C family.</text>
</comment>
<dbReference type="AlphaFoldDB" id="A0A9Q5NDJ9"/>
<dbReference type="GO" id="GO:0004722">
    <property type="term" value="F:protein serine/threonine phosphatase activity"/>
    <property type="evidence" value="ECO:0007669"/>
    <property type="project" value="UniProtKB-EC"/>
</dbReference>
<feature type="region of interest" description="Disordered" evidence="11">
    <location>
        <begin position="460"/>
        <end position="488"/>
    </location>
</feature>
<dbReference type="InterPro" id="IPR036457">
    <property type="entry name" value="PPM-type-like_dom_sf"/>
</dbReference>
<keyword evidence="7 10" id="KW-0904">Protein phosphatase</keyword>
<gene>
    <name evidence="13" type="ORF">A7U60_g2928</name>
</gene>
<keyword evidence="5" id="KW-0479">Metal-binding</keyword>
<dbReference type="CDD" id="cd00143">
    <property type="entry name" value="PP2Cc"/>
    <property type="match status" value="1"/>
</dbReference>
<evidence type="ECO:0000313" key="14">
    <source>
        <dbReference type="Proteomes" id="UP000757232"/>
    </source>
</evidence>
<feature type="region of interest" description="Disordered" evidence="11">
    <location>
        <begin position="528"/>
        <end position="659"/>
    </location>
</feature>
<keyword evidence="14" id="KW-1185">Reference proteome</keyword>
<dbReference type="EMBL" id="LNZH02000146">
    <property type="protein sequence ID" value="OCB89899.1"/>
    <property type="molecule type" value="Genomic_DNA"/>
</dbReference>
<accession>A0A9Q5NDJ9</accession>
<dbReference type="Pfam" id="PF00481">
    <property type="entry name" value="PP2C"/>
    <property type="match status" value="1"/>
</dbReference>
<reference evidence="13" key="1">
    <citation type="submission" date="2016-06" db="EMBL/GenBank/DDBJ databases">
        <title>Draft Genome sequence of the fungus Inonotus baumii.</title>
        <authorList>
            <person name="Zhu H."/>
            <person name="Lin W."/>
        </authorList>
    </citation>
    <scope>NUCLEOTIDE SEQUENCE</scope>
    <source>
        <strain evidence="13">821</strain>
    </source>
</reference>
<dbReference type="PANTHER" id="PTHR13832:SF565">
    <property type="entry name" value="AT28366P-RELATED"/>
    <property type="match status" value="1"/>
</dbReference>
<feature type="compositionally biased region" description="Basic and acidic residues" evidence="11">
    <location>
        <begin position="537"/>
        <end position="546"/>
    </location>
</feature>
<comment type="cofactor">
    <cofactor evidence="2">
        <name>Mg(2+)</name>
        <dbReference type="ChEBI" id="CHEBI:18420"/>
    </cofactor>
</comment>
<sequence length="659" mass="71705">MRYGYGYGVTGAGPGNHWPYSYCSRLALLIYRPHPTTHPHLKHTTTQNPTHNPLSSLLHHRARLKPAILPAYTFPGPLTPNHDTEKHSEAGQDDRFLFGVSEMQGWRISMEDAHAIELNLEDKSGGHNAFFAVYDGHGGGTVAKFSGQNVHKRLINEPMYAQHQWKDALKRAFLGTDDDIRAEQRFFRDPSGCTAVAALVTDDGWIVVANAGDSRAVLSVKGEVLPLSYDHKPVNESELSRIRNAGGYVEYGRVNGNLALSRAIGDFEFKKNAALSPEEQIITANPDVTEHKITEEDEFFVLACDDIVRLQVSQRKELTQIAEFLCDLCLAPDTTSRAGIGCDNMTVLIVAILNGRTKEQWYDWMEDRVKRNYGHPTPVAVPQLWSASRINAFHARRAAQEERQARDLLAKDESGSEEGSDNGVEGGIASVFGGRALGPGGTLSGFARSMLGTGITFHPSSGINSDDGTLMFAPDDSDEENGDEMDTGDGFVPDGGDLFDENSTEHQFLTALGLRPPVSDMTKSLRAQLEELEESDERPGTSRIEEVDGTTSPKEQGSSDEEDDEEDNEDDDEEDDEDNLMSNPGDEAQQAFGAAQKSNLSNGISTKVVGSSETPPPPASLVNGDIKVKQLSSTPGGDEASPVVKAEGLMDGSESPFKG</sequence>
<evidence type="ECO:0000256" key="1">
    <source>
        <dbReference type="ARBA" id="ARBA00001936"/>
    </source>
</evidence>
<dbReference type="GO" id="GO:0046872">
    <property type="term" value="F:metal ion binding"/>
    <property type="evidence" value="ECO:0007669"/>
    <property type="project" value="UniProtKB-KW"/>
</dbReference>
<dbReference type="SMART" id="SM00332">
    <property type="entry name" value="PP2Cc"/>
    <property type="match status" value="1"/>
</dbReference>
<evidence type="ECO:0000256" key="10">
    <source>
        <dbReference type="RuleBase" id="RU003465"/>
    </source>
</evidence>
<keyword evidence="6 10" id="KW-0378">Hydrolase</keyword>
<comment type="catalytic activity">
    <reaction evidence="9">
        <text>O-phospho-L-threonyl-[protein] + H2O = L-threonyl-[protein] + phosphate</text>
        <dbReference type="Rhea" id="RHEA:47004"/>
        <dbReference type="Rhea" id="RHEA-COMP:11060"/>
        <dbReference type="Rhea" id="RHEA-COMP:11605"/>
        <dbReference type="ChEBI" id="CHEBI:15377"/>
        <dbReference type="ChEBI" id="CHEBI:30013"/>
        <dbReference type="ChEBI" id="CHEBI:43474"/>
        <dbReference type="ChEBI" id="CHEBI:61977"/>
        <dbReference type="EC" id="3.1.3.16"/>
    </reaction>
    <physiologicalReaction direction="left-to-right" evidence="9">
        <dbReference type="Rhea" id="RHEA:47005"/>
    </physiologicalReaction>
</comment>
<dbReference type="PROSITE" id="PS51746">
    <property type="entry name" value="PPM_2"/>
    <property type="match status" value="1"/>
</dbReference>
<evidence type="ECO:0000259" key="12">
    <source>
        <dbReference type="PROSITE" id="PS51746"/>
    </source>
</evidence>
<dbReference type="OrthoDB" id="10264738at2759"/>
<evidence type="ECO:0000256" key="3">
    <source>
        <dbReference type="ARBA" id="ARBA00006702"/>
    </source>
</evidence>
<name>A0A9Q5NDJ9_SANBA</name>
<dbReference type="PROSITE" id="PS01032">
    <property type="entry name" value="PPM_1"/>
    <property type="match status" value="1"/>
</dbReference>
<feature type="region of interest" description="Disordered" evidence="11">
    <location>
        <begin position="404"/>
        <end position="425"/>
    </location>
</feature>
<dbReference type="InterPro" id="IPR001932">
    <property type="entry name" value="PPM-type_phosphatase-like_dom"/>
</dbReference>
<dbReference type="InterPro" id="IPR000222">
    <property type="entry name" value="PP2C_BS"/>
</dbReference>
<organism evidence="13 14">
    <name type="scientific">Sanghuangporus baumii</name>
    <name type="common">Phellinus baumii</name>
    <dbReference type="NCBI Taxonomy" id="108892"/>
    <lineage>
        <taxon>Eukaryota</taxon>
        <taxon>Fungi</taxon>
        <taxon>Dikarya</taxon>
        <taxon>Basidiomycota</taxon>
        <taxon>Agaricomycotina</taxon>
        <taxon>Agaricomycetes</taxon>
        <taxon>Hymenochaetales</taxon>
        <taxon>Hymenochaetaceae</taxon>
        <taxon>Sanghuangporus</taxon>
    </lineage>
</organism>
<dbReference type="Proteomes" id="UP000757232">
    <property type="component" value="Unassembled WGS sequence"/>
</dbReference>
<comment type="caution">
    <text evidence="13">The sequence shown here is derived from an EMBL/GenBank/DDBJ whole genome shotgun (WGS) entry which is preliminary data.</text>
</comment>
<evidence type="ECO:0000256" key="11">
    <source>
        <dbReference type="SAM" id="MobiDB-lite"/>
    </source>
</evidence>
<feature type="compositionally biased region" description="Basic and acidic residues" evidence="11">
    <location>
        <begin position="404"/>
        <end position="414"/>
    </location>
</feature>
<dbReference type="PANTHER" id="PTHR13832">
    <property type="entry name" value="PROTEIN PHOSPHATASE 2C"/>
    <property type="match status" value="1"/>
</dbReference>
<dbReference type="EC" id="3.1.3.16" evidence="4"/>
<dbReference type="InterPro" id="IPR015655">
    <property type="entry name" value="PP2C"/>
</dbReference>
<evidence type="ECO:0000256" key="4">
    <source>
        <dbReference type="ARBA" id="ARBA00013081"/>
    </source>
</evidence>